<dbReference type="GO" id="GO:0008168">
    <property type="term" value="F:methyltransferase activity"/>
    <property type="evidence" value="ECO:0007669"/>
    <property type="project" value="UniProtKB-KW"/>
</dbReference>
<reference evidence="6 7" key="1">
    <citation type="journal article" date="2019" name="Int. J. Syst. Evol. Microbiol.">
        <title>The Global Catalogue of Microorganisms (GCM) 10K type strain sequencing project: providing services to taxonomists for standard genome sequencing and annotation.</title>
        <authorList>
            <consortium name="The Broad Institute Genomics Platform"/>
            <consortium name="The Broad Institute Genome Sequencing Center for Infectious Disease"/>
            <person name="Wu L."/>
            <person name="Ma J."/>
        </authorList>
    </citation>
    <scope>NUCLEOTIDE SEQUENCE [LARGE SCALE GENOMIC DNA]</scope>
    <source>
        <strain evidence="6 7">CGMCC 1.12689</strain>
    </source>
</reference>
<dbReference type="InterPro" id="IPR002295">
    <property type="entry name" value="N4/N6-MTase_EcoPI_Mod-like"/>
</dbReference>
<dbReference type="Gene3D" id="3.40.50.150">
    <property type="entry name" value="Vaccinia Virus protein VP39"/>
    <property type="match status" value="2"/>
</dbReference>
<dbReference type="SUPFAM" id="SSF53335">
    <property type="entry name" value="S-adenosyl-L-methionine-dependent methyltransferases"/>
    <property type="match status" value="2"/>
</dbReference>
<dbReference type="PRINTS" id="PR00506">
    <property type="entry name" value="D21N6MTFRASE"/>
</dbReference>
<gene>
    <name evidence="6" type="ORF">ACFR9T_02930</name>
</gene>
<dbReference type="InterPro" id="IPR002941">
    <property type="entry name" value="DNA_methylase_N4/N6"/>
</dbReference>
<dbReference type="InterPro" id="IPR029063">
    <property type="entry name" value="SAM-dependent_MTases_sf"/>
</dbReference>
<evidence type="ECO:0000256" key="3">
    <source>
        <dbReference type="ARBA" id="ARBA00022679"/>
    </source>
</evidence>
<organism evidence="6 7">
    <name type="scientific">Halorubrum laminariae</name>
    <dbReference type="NCBI Taxonomy" id="1433523"/>
    <lineage>
        <taxon>Archaea</taxon>
        <taxon>Methanobacteriati</taxon>
        <taxon>Methanobacteriota</taxon>
        <taxon>Stenosarchaea group</taxon>
        <taxon>Halobacteria</taxon>
        <taxon>Halobacteriales</taxon>
        <taxon>Haloferacaceae</taxon>
        <taxon>Halorubrum</taxon>
    </lineage>
</organism>
<protein>
    <submittedName>
        <fullName evidence="6">DUF1156 domain-containing protein</fullName>
    </submittedName>
</protein>
<dbReference type="EMBL" id="JBHUDB010000001">
    <property type="protein sequence ID" value="MFD1569551.1"/>
    <property type="molecule type" value="Genomic_DNA"/>
</dbReference>
<dbReference type="Proteomes" id="UP001597185">
    <property type="component" value="Unassembled WGS sequence"/>
</dbReference>
<dbReference type="InterPro" id="IPR002052">
    <property type="entry name" value="DNA_methylase_N6_adenine_CS"/>
</dbReference>
<dbReference type="PROSITE" id="PS00092">
    <property type="entry name" value="N6_MTASE"/>
    <property type="match status" value="1"/>
</dbReference>
<dbReference type="GO" id="GO:0032259">
    <property type="term" value="P:methylation"/>
    <property type="evidence" value="ECO:0007669"/>
    <property type="project" value="UniProtKB-KW"/>
</dbReference>
<evidence type="ECO:0000259" key="5">
    <source>
        <dbReference type="Pfam" id="PF01555"/>
    </source>
</evidence>
<dbReference type="AlphaFoldDB" id="A0ABD6BWV5"/>
<evidence type="ECO:0000256" key="1">
    <source>
        <dbReference type="ARBA" id="ARBA00006594"/>
    </source>
</evidence>
<comment type="caution">
    <text evidence="6">The sequence shown here is derived from an EMBL/GenBank/DDBJ whole genome shotgun (WGS) entry which is preliminary data.</text>
</comment>
<comment type="similarity">
    <text evidence="1">Belongs to the N(4)/N(6)-methyltransferase family.</text>
</comment>
<accession>A0ABD6BWV5</accession>
<evidence type="ECO:0000313" key="6">
    <source>
        <dbReference type="EMBL" id="MFD1569551.1"/>
    </source>
</evidence>
<sequence length="877" mass="101803">MDELAEKETYRRDVYRPIYSLHKWWARRAGSTFRSLGLAALTDESVTKDDILTERNSGTHDGLYINPDDDRINTDVTVLDPFAGGGTTLVEMNRIGADVIGYELNPVAWWTEKKSMDEVDLDILEQEYNRIIEETKKEVGDLYKTIDPQTGNECEVLYYFQSQKVPCVTCGEEVQLFPRYQLSKKKKTSSGALYCPNQDCDDRIIELKSRSKGLEKGDKVKIKDGDLEILSEQSNEKPDLIISDDGNEVCSNCRLEFDPSDGTYGYGKYTCSNGHKHDVKETLQRRDEKPHFERFAIQYVNIHGDKRIKEFEQDDAERVKKAREKLGELYDELPIPHQRIPVGDETKRIVENYNYERFKDLFTDRHLLTYGLLFKKAKEIQTKEFESDEAQNISEFLITTLSNSLNYNNQLTRWRPGQNKATDIFVRHAYIPRVQPVEANPLSEEGNIASLQNYFDKTYEAKKYCVRPFEKIKNRKKGKMEQFYVESESISNDCVESLNCKTSERLDQEDESVDYVITDPPYYDNVQYSELSDYFYVWLRECLQHEYEEFSPEVVPKAREIVANRSANKDEEFFVNSLSNVFSEANRVLKPDGEMIFTYHHNENEAWSVILQALIRSGFTIAGAYPVQSEMPNNPHISDLDNAEYDILIFANKERTDEEITLTELRQNLFFELQDIIQEERERHEDLGQADLGVILRGKCMYYYSKHYPNVYSDGEEVDIDTALDTVDSVIEQILEGSVNLPQAIDPLTQSYAALFQRGAEDYDQLNKHLLAKNLNVSDLEDEKLVKGPRDAKEPVTADERINYIEGKLNKNGRGSDSLLDIDKVHYLYHLYKSDQNTVEYLKEWKTDDLEDLADFMAEVTDDERYESVMEMGLQQF</sequence>
<dbReference type="RefSeq" id="WP_256417374.1">
    <property type="nucleotide sequence ID" value="NZ_JANHDL010000002.1"/>
</dbReference>
<keyword evidence="4" id="KW-0949">S-adenosyl-L-methionine</keyword>
<name>A0ABD6BWV5_9EURY</name>
<dbReference type="Pfam" id="PF01555">
    <property type="entry name" value="N6_N4_Mtase"/>
    <property type="match status" value="1"/>
</dbReference>
<keyword evidence="7" id="KW-1185">Reference proteome</keyword>
<evidence type="ECO:0000256" key="4">
    <source>
        <dbReference type="ARBA" id="ARBA00022691"/>
    </source>
</evidence>
<feature type="domain" description="DNA methylase N-4/N-6" evidence="5">
    <location>
        <begin position="513"/>
        <end position="665"/>
    </location>
</feature>
<keyword evidence="2" id="KW-0489">Methyltransferase</keyword>
<evidence type="ECO:0000256" key="2">
    <source>
        <dbReference type="ARBA" id="ARBA00022603"/>
    </source>
</evidence>
<evidence type="ECO:0000313" key="7">
    <source>
        <dbReference type="Proteomes" id="UP001597185"/>
    </source>
</evidence>
<proteinExistence type="inferred from homology"/>
<keyword evidence="3" id="KW-0808">Transferase</keyword>